<keyword evidence="3" id="KW-1185">Reference proteome</keyword>
<feature type="compositionally biased region" description="Basic residues" evidence="1">
    <location>
        <begin position="1"/>
        <end position="10"/>
    </location>
</feature>
<gene>
    <name evidence="2" type="ORF">FCI23_54195</name>
</gene>
<dbReference type="Proteomes" id="UP000305778">
    <property type="component" value="Unassembled WGS sequence"/>
</dbReference>
<accession>A0A4U0RZ53</accession>
<comment type="caution">
    <text evidence="2">The sequence shown here is derived from an EMBL/GenBank/DDBJ whole genome shotgun (WGS) entry which is preliminary data.</text>
</comment>
<organism evidence="2 3">
    <name type="scientific">Actinacidiphila oryziradicis</name>
    <dbReference type="NCBI Taxonomy" id="2571141"/>
    <lineage>
        <taxon>Bacteria</taxon>
        <taxon>Bacillati</taxon>
        <taxon>Actinomycetota</taxon>
        <taxon>Actinomycetes</taxon>
        <taxon>Kitasatosporales</taxon>
        <taxon>Streptomycetaceae</taxon>
        <taxon>Actinacidiphila</taxon>
    </lineage>
</organism>
<dbReference type="OrthoDB" id="4292856at2"/>
<proteinExistence type="predicted"/>
<sequence>MRWRHDRSRTRWWPEPGPPGSGGQDGAQQLEVCRRLTVRLRTLNPDDDRRNVRERALRLLVYHQWMTHQALGPTFTSRPDACVEAVRLR</sequence>
<reference evidence="2 3" key="1">
    <citation type="submission" date="2019-04" db="EMBL/GenBank/DDBJ databases">
        <title>Streptomyces oryziradicis sp. nov., a novel actinomycete isolated from rhizosphere soil of rice (Oryza sativa L.).</title>
        <authorList>
            <person name="Li C."/>
        </authorList>
    </citation>
    <scope>NUCLEOTIDE SEQUENCE [LARGE SCALE GENOMIC DNA]</scope>
    <source>
        <strain evidence="2 3">NEAU-C40</strain>
    </source>
</reference>
<evidence type="ECO:0000313" key="3">
    <source>
        <dbReference type="Proteomes" id="UP000305778"/>
    </source>
</evidence>
<dbReference type="AlphaFoldDB" id="A0A4U0RZ53"/>
<protein>
    <submittedName>
        <fullName evidence="2">Uncharacterized protein</fullName>
    </submittedName>
</protein>
<dbReference type="EMBL" id="SUMC01000242">
    <property type="protein sequence ID" value="TJZ93664.1"/>
    <property type="molecule type" value="Genomic_DNA"/>
</dbReference>
<dbReference type="RefSeq" id="WP_136731564.1">
    <property type="nucleotide sequence ID" value="NZ_SUMC01000242.1"/>
</dbReference>
<evidence type="ECO:0000256" key="1">
    <source>
        <dbReference type="SAM" id="MobiDB-lite"/>
    </source>
</evidence>
<evidence type="ECO:0000313" key="2">
    <source>
        <dbReference type="EMBL" id="TJZ93664.1"/>
    </source>
</evidence>
<name>A0A4U0RZ53_9ACTN</name>
<feature type="region of interest" description="Disordered" evidence="1">
    <location>
        <begin position="1"/>
        <end position="28"/>
    </location>
</feature>